<feature type="transmembrane region" description="Helical" evidence="5">
    <location>
        <begin position="72"/>
        <end position="94"/>
    </location>
</feature>
<dbReference type="Proteomes" id="UP000653076">
    <property type="component" value="Unassembled WGS sequence"/>
</dbReference>
<accession>A0ABQ4JEU7</accession>
<feature type="transmembrane region" description="Helical" evidence="5">
    <location>
        <begin position="117"/>
        <end position="136"/>
    </location>
</feature>
<evidence type="ECO:0000256" key="4">
    <source>
        <dbReference type="ARBA" id="ARBA00023136"/>
    </source>
</evidence>
<dbReference type="EMBL" id="BOPC01000052">
    <property type="protein sequence ID" value="GIJ28690.1"/>
    <property type="molecule type" value="Genomic_DNA"/>
</dbReference>
<keyword evidence="2 5" id="KW-0812">Transmembrane</keyword>
<evidence type="ECO:0000256" key="2">
    <source>
        <dbReference type="ARBA" id="ARBA00022692"/>
    </source>
</evidence>
<evidence type="ECO:0000313" key="7">
    <source>
        <dbReference type="EMBL" id="GIJ28690.1"/>
    </source>
</evidence>
<proteinExistence type="predicted"/>
<evidence type="ECO:0000256" key="1">
    <source>
        <dbReference type="ARBA" id="ARBA00004141"/>
    </source>
</evidence>
<dbReference type="RefSeq" id="WP_204036193.1">
    <property type="nucleotide sequence ID" value="NZ_BOPC01000052.1"/>
</dbReference>
<gene>
    <name evidence="7" type="ORF">Vqi01_38520</name>
</gene>
<dbReference type="InterPro" id="IPR009908">
    <property type="entry name" value="Methylamine_util_MauE"/>
</dbReference>
<evidence type="ECO:0000256" key="5">
    <source>
        <dbReference type="SAM" id="Phobius"/>
    </source>
</evidence>
<name>A0ABQ4JEU7_9ACTN</name>
<keyword evidence="8" id="KW-1185">Reference proteome</keyword>
<evidence type="ECO:0000313" key="8">
    <source>
        <dbReference type="Proteomes" id="UP000653076"/>
    </source>
</evidence>
<dbReference type="Pfam" id="PF07291">
    <property type="entry name" value="MauE"/>
    <property type="match status" value="1"/>
</dbReference>
<sequence length="171" mass="17608">MEYVLIACRCTLALIFLYSASTKLRGPSAFVAFTASLRRLRLLPERLVAPAAVVVVAAELLVPALLASRMTALPGFLAGAALLTAFTAGIILVLQRGTTASCRCFGASDAPLGWQHVVRNCGLLALAVLGLVSVAAADQNAAPAGVALSVGVALVLAFIAATMDDLVTLFR</sequence>
<feature type="transmembrane region" description="Helical" evidence="5">
    <location>
        <begin position="142"/>
        <end position="161"/>
    </location>
</feature>
<evidence type="ECO:0000256" key="3">
    <source>
        <dbReference type="ARBA" id="ARBA00022989"/>
    </source>
</evidence>
<keyword evidence="3 5" id="KW-1133">Transmembrane helix</keyword>
<feature type="transmembrane region" description="Helical" evidence="5">
    <location>
        <begin position="47"/>
        <end position="66"/>
    </location>
</feature>
<comment type="caution">
    <text evidence="7">The sequence shown here is derived from an EMBL/GenBank/DDBJ whole genome shotgun (WGS) entry which is preliminary data.</text>
</comment>
<feature type="domain" description="Methylamine utilisation protein MauE" evidence="6">
    <location>
        <begin position="1"/>
        <end position="132"/>
    </location>
</feature>
<organism evidence="7 8">
    <name type="scientific">Micromonospora qiuiae</name>
    <dbReference type="NCBI Taxonomy" id="502268"/>
    <lineage>
        <taxon>Bacteria</taxon>
        <taxon>Bacillati</taxon>
        <taxon>Actinomycetota</taxon>
        <taxon>Actinomycetes</taxon>
        <taxon>Micromonosporales</taxon>
        <taxon>Micromonosporaceae</taxon>
        <taxon>Micromonospora</taxon>
    </lineage>
</organism>
<comment type="subcellular location">
    <subcellularLocation>
        <location evidence="1">Membrane</location>
        <topology evidence="1">Multi-pass membrane protein</topology>
    </subcellularLocation>
</comment>
<reference evidence="7 8" key="1">
    <citation type="submission" date="2021-01" db="EMBL/GenBank/DDBJ databases">
        <title>Whole genome shotgun sequence of Verrucosispora qiuiae NBRC 106684.</title>
        <authorList>
            <person name="Komaki H."/>
            <person name="Tamura T."/>
        </authorList>
    </citation>
    <scope>NUCLEOTIDE SEQUENCE [LARGE SCALE GENOMIC DNA]</scope>
    <source>
        <strain evidence="7 8">NBRC 106684</strain>
    </source>
</reference>
<evidence type="ECO:0000259" key="6">
    <source>
        <dbReference type="Pfam" id="PF07291"/>
    </source>
</evidence>
<protein>
    <submittedName>
        <fullName evidence="7">Methylamine utilization protein MauE</fullName>
    </submittedName>
</protein>
<keyword evidence="4 5" id="KW-0472">Membrane</keyword>